<accession>A0A0K3CP61</accession>
<reference evidence="4 6" key="1">
    <citation type="submission" date="2015-07" db="EMBL/GenBank/DDBJ databases">
        <authorList>
            <person name="Cajimat M.N.B."/>
            <person name="Milazzo M.L."/>
            <person name="Fulhorst C.F."/>
        </authorList>
    </citation>
    <scope>NUCLEOTIDE SEQUENCE [LARGE SCALE GENOMIC DNA]</scope>
    <source>
        <strain evidence="4">Single colony</strain>
    </source>
</reference>
<dbReference type="EMBL" id="LCTV02000017">
    <property type="protein sequence ID" value="PRQ70020.1"/>
    <property type="molecule type" value="Genomic_DNA"/>
</dbReference>
<dbReference type="GO" id="GO:0006446">
    <property type="term" value="P:regulation of translational initiation"/>
    <property type="evidence" value="ECO:0007669"/>
    <property type="project" value="TreeGrafter"/>
</dbReference>
<dbReference type="Gene3D" id="3.30.230.30">
    <property type="entry name" value="Impact, N-terminal domain"/>
    <property type="match status" value="1"/>
</dbReference>
<dbReference type="Pfam" id="PF01205">
    <property type="entry name" value="Impact_N"/>
    <property type="match status" value="1"/>
</dbReference>
<evidence type="ECO:0000313" key="7">
    <source>
        <dbReference type="Proteomes" id="UP000239560"/>
    </source>
</evidence>
<dbReference type="PANTHER" id="PTHR16301:SF25">
    <property type="entry name" value="PROTEIN IMPACT"/>
    <property type="match status" value="1"/>
</dbReference>
<dbReference type="GO" id="GO:0140469">
    <property type="term" value="P:GCN2-mediated signaling"/>
    <property type="evidence" value="ECO:0007669"/>
    <property type="project" value="TreeGrafter"/>
</dbReference>
<dbReference type="SUPFAM" id="SSF54211">
    <property type="entry name" value="Ribosomal protein S5 domain 2-like"/>
    <property type="match status" value="1"/>
</dbReference>
<feature type="domain" description="Impact N-terminal" evidence="3">
    <location>
        <begin position="46"/>
        <end position="157"/>
    </location>
</feature>
<keyword evidence="6" id="KW-1185">Reference proteome</keyword>
<dbReference type="InterPro" id="IPR020568">
    <property type="entry name" value="Ribosomal_Su5_D2-typ_SF"/>
</dbReference>
<proteinExistence type="inferred from homology"/>
<evidence type="ECO:0000256" key="2">
    <source>
        <dbReference type="SAM" id="MobiDB-lite"/>
    </source>
</evidence>
<dbReference type="STRING" id="5286.A0A0K3CP61"/>
<feature type="compositionally biased region" description="Basic residues" evidence="2">
    <location>
        <begin position="184"/>
        <end position="194"/>
    </location>
</feature>
<evidence type="ECO:0000313" key="5">
    <source>
        <dbReference type="EMBL" id="PRQ70020.1"/>
    </source>
</evidence>
<dbReference type="InterPro" id="IPR023582">
    <property type="entry name" value="Impact"/>
</dbReference>
<comment type="similarity">
    <text evidence="1">Belongs to the IMPACT family.</text>
</comment>
<dbReference type="GO" id="GO:0005737">
    <property type="term" value="C:cytoplasm"/>
    <property type="evidence" value="ECO:0007669"/>
    <property type="project" value="TreeGrafter"/>
</dbReference>
<evidence type="ECO:0000256" key="1">
    <source>
        <dbReference type="ARBA" id="ARBA00007665"/>
    </source>
</evidence>
<dbReference type="OrthoDB" id="69641at2759"/>
<dbReference type="EMBL" id="CWKI01000017">
    <property type="protein sequence ID" value="CTR11404.1"/>
    <property type="molecule type" value="Genomic_DNA"/>
</dbReference>
<dbReference type="AlphaFoldDB" id="A0A0K3CP61"/>
<feature type="region of interest" description="Disordered" evidence="2">
    <location>
        <begin position="171"/>
        <end position="202"/>
    </location>
</feature>
<organism evidence="4 6">
    <name type="scientific">Rhodotorula toruloides</name>
    <name type="common">Yeast</name>
    <name type="synonym">Rhodosporidium toruloides</name>
    <dbReference type="NCBI Taxonomy" id="5286"/>
    <lineage>
        <taxon>Eukaryota</taxon>
        <taxon>Fungi</taxon>
        <taxon>Dikarya</taxon>
        <taxon>Basidiomycota</taxon>
        <taxon>Pucciniomycotina</taxon>
        <taxon>Microbotryomycetes</taxon>
        <taxon>Sporidiobolales</taxon>
        <taxon>Sporidiobolaceae</taxon>
        <taxon>Rhodotorula</taxon>
    </lineage>
</organism>
<protein>
    <submittedName>
        <fullName evidence="4 5">Impact family protein</fullName>
    </submittedName>
</protein>
<dbReference type="InterPro" id="IPR001498">
    <property type="entry name" value="Impact_N"/>
</dbReference>
<evidence type="ECO:0000313" key="4">
    <source>
        <dbReference type="EMBL" id="CTR11404.1"/>
    </source>
</evidence>
<dbReference type="Proteomes" id="UP000239560">
    <property type="component" value="Unassembled WGS sequence"/>
</dbReference>
<dbReference type="Proteomes" id="UP000199069">
    <property type="component" value="Unassembled WGS sequence"/>
</dbReference>
<dbReference type="PANTHER" id="PTHR16301">
    <property type="entry name" value="IMPACT-RELATED"/>
    <property type="match status" value="1"/>
</dbReference>
<gene>
    <name evidence="4" type="primary">FGENESH: predicted gene_17.123</name>
    <name evidence="5" type="ORF">AAT19DRAFT_11673</name>
    <name evidence="4" type="ORF">BN2166_0072650</name>
</gene>
<sequence>MRPSASRLLHHLIPPSFKPHHPNARYRMPSLPLDTTIHVTPIHSEKRSMFRGHAVRVRSIDEAVLALQHIITQKKGARATHHILAYRISKPSDDNSPATLLEGSDCNGEPPAGKNLLELLRKVDAQDVLLVVTRWYGGVPMGSDRFRAINAMGKEALKLCGFPLIQTMHVTKPKSPPKPVKVIKGAKRGRKRGGSSRDKLLK</sequence>
<evidence type="ECO:0000259" key="3">
    <source>
        <dbReference type="Pfam" id="PF01205"/>
    </source>
</evidence>
<evidence type="ECO:0000313" key="6">
    <source>
        <dbReference type="Proteomes" id="UP000199069"/>
    </source>
</evidence>
<dbReference type="InterPro" id="IPR036956">
    <property type="entry name" value="Impact_N_sf"/>
</dbReference>
<name>A0A0K3CP61_RHOTO</name>
<reference evidence="5 7" key="2">
    <citation type="journal article" date="2018" name="Elife">
        <title>Functional genomics of lipid metabolism in the oleaginous yeast Rhodosporidium toruloides.</title>
        <authorList>
            <person name="Coradetti S.T."/>
            <person name="Pinel D."/>
            <person name="Geiselman G."/>
            <person name="Ito M."/>
            <person name="Mondo S."/>
            <person name="Reilly M.C."/>
            <person name="Cheng Y.F."/>
            <person name="Bauer S."/>
            <person name="Grigoriev I."/>
            <person name="Gladden J.M."/>
            <person name="Simmons B.A."/>
            <person name="Brem R."/>
            <person name="Arkin A.P."/>
            <person name="Skerker J.M."/>
        </authorList>
    </citation>
    <scope>NUCLEOTIDE SEQUENCE [LARGE SCALE GENOMIC DNA]</scope>
    <source>
        <strain evidence="5 7">NBRC 0880</strain>
    </source>
</reference>